<dbReference type="KEGG" id="cyc:PCC7424_4578"/>
<dbReference type="Proteomes" id="UP000002384">
    <property type="component" value="Chromosome"/>
</dbReference>
<dbReference type="CDD" id="cd07043">
    <property type="entry name" value="STAS_anti-anti-sigma_factors"/>
    <property type="match status" value="1"/>
</dbReference>
<keyword evidence="2" id="KW-0812">Transmembrane</keyword>
<dbReference type="InterPro" id="IPR003362">
    <property type="entry name" value="Bact_transf"/>
</dbReference>
<keyword evidence="4" id="KW-0808">Transferase</keyword>
<keyword evidence="2" id="KW-0472">Membrane</keyword>
<keyword evidence="2" id="KW-1133">Transmembrane helix</keyword>
<dbReference type="Pfam" id="PF01740">
    <property type="entry name" value="STAS"/>
    <property type="match status" value="1"/>
</dbReference>
<evidence type="ECO:0000259" key="3">
    <source>
        <dbReference type="PROSITE" id="PS50801"/>
    </source>
</evidence>
<dbReference type="Pfam" id="PF02397">
    <property type="entry name" value="Bac_transf"/>
    <property type="match status" value="1"/>
</dbReference>
<evidence type="ECO:0000313" key="5">
    <source>
        <dbReference type="Proteomes" id="UP000002384"/>
    </source>
</evidence>
<dbReference type="STRING" id="65393.PCC7424_4578"/>
<dbReference type="OrthoDB" id="9808602at2"/>
<accession>B7KAG6</accession>
<dbReference type="InterPro" id="IPR036513">
    <property type="entry name" value="STAS_dom_sf"/>
</dbReference>
<dbReference type="PANTHER" id="PTHR30576:SF10">
    <property type="entry name" value="SLL5057 PROTEIN"/>
    <property type="match status" value="1"/>
</dbReference>
<dbReference type="RefSeq" id="WP_015956523.1">
    <property type="nucleotide sequence ID" value="NC_011729.1"/>
</dbReference>
<evidence type="ECO:0000256" key="1">
    <source>
        <dbReference type="ARBA" id="ARBA00006464"/>
    </source>
</evidence>
<dbReference type="PROSITE" id="PS50801">
    <property type="entry name" value="STAS"/>
    <property type="match status" value="1"/>
</dbReference>
<feature type="domain" description="STAS" evidence="3">
    <location>
        <begin position="10"/>
        <end position="141"/>
    </location>
</feature>
<dbReference type="eggNOG" id="COG2148">
    <property type="taxonomic scope" value="Bacteria"/>
</dbReference>
<dbReference type="EC" id="2.7.8.6" evidence="4"/>
<sequence>MVKQFLPLTPELEVTVLNKISLVQLPVYLDFSSSLALERTCQFLFQTKWSQIILDFAQTTFIDSCGIGTLANLIKLANEKQIQIILWSVESKIQEALRAAGFESSLVIDAETQSIKRENDLFKKSQLISHHPSVNSWLKRVIDIWGALIGLSLTAILFMPIAIAIKLDSPGPILFSQMRRGWLGKPFRLWKFRSMVVNAEELKPFIENQIKGPFFKNKNDPRITKVGRFLRKSSLDELPQFWNVLKGEMSLVGTRPPTFDEVDQYTIPMWQRLNVKPGISGEWQINGRSKINNFDEVLELDLNYQKNWSIMYDVKLIFKTLSVFIDKNSGSF</sequence>
<name>B7KAG6_GLOC7</name>
<dbReference type="InterPro" id="IPR002645">
    <property type="entry name" value="STAS_dom"/>
</dbReference>
<gene>
    <name evidence="4" type="ordered locus">PCC7424_4578</name>
</gene>
<dbReference type="GO" id="GO:0047360">
    <property type="term" value="F:undecaprenyl-phosphate galactose phosphotransferase activity"/>
    <property type="evidence" value="ECO:0007669"/>
    <property type="project" value="UniProtKB-EC"/>
</dbReference>
<dbReference type="AlphaFoldDB" id="B7KAG6"/>
<keyword evidence="5" id="KW-1185">Reference proteome</keyword>
<organism evidence="4 5">
    <name type="scientific">Gloeothece citriformis (strain PCC 7424)</name>
    <name type="common">Cyanothece sp. (strain PCC 7424)</name>
    <dbReference type="NCBI Taxonomy" id="65393"/>
    <lineage>
        <taxon>Bacteria</taxon>
        <taxon>Bacillati</taxon>
        <taxon>Cyanobacteriota</taxon>
        <taxon>Cyanophyceae</taxon>
        <taxon>Oscillatoriophycideae</taxon>
        <taxon>Chroococcales</taxon>
        <taxon>Aphanothecaceae</taxon>
        <taxon>Gloeothece</taxon>
        <taxon>Gloeothece citriformis</taxon>
    </lineage>
</organism>
<dbReference type="Gene3D" id="3.30.750.24">
    <property type="entry name" value="STAS domain"/>
    <property type="match status" value="1"/>
</dbReference>
<dbReference type="PANTHER" id="PTHR30576">
    <property type="entry name" value="COLANIC BIOSYNTHESIS UDP-GLUCOSE LIPID CARRIER TRANSFERASE"/>
    <property type="match status" value="1"/>
</dbReference>
<dbReference type="SUPFAM" id="SSF52091">
    <property type="entry name" value="SpoIIaa-like"/>
    <property type="match status" value="1"/>
</dbReference>
<feature type="transmembrane region" description="Helical" evidence="2">
    <location>
        <begin position="144"/>
        <end position="165"/>
    </location>
</feature>
<evidence type="ECO:0000313" key="4">
    <source>
        <dbReference type="EMBL" id="ACK72940.1"/>
    </source>
</evidence>
<proteinExistence type="inferred from homology"/>
<reference evidence="5" key="1">
    <citation type="journal article" date="2011" name="MBio">
        <title>Novel metabolic attributes of the genus Cyanothece, comprising a group of unicellular nitrogen-fixing Cyanobacteria.</title>
        <authorList>
            <person name="Bandyopadhyay A."/>
            <person name="Elvitigala T."/>
            <person name="Welsh E."/>
            <person name="Stockel J."/>
            <person name="Liberton M."/>
            <person name="Min H."/>
            <person name="Sherman L.A."/>
            <person name="Pakrasi H.B."/>
        </authorList>
    </citation>
    <scope>NUCLEOTIDE SEQUENCE [LARGE SCALE GENOMIC DNA]</scope>
    <source>
        <strain evidence="5">PCC 7424</strain>
    </source>
</reference>
<protein>
    <submittedName>
        <fullName evidence="4">Anti-sigma-factor antagonist and sugar transfersase</fullName>
        <ecNumber evidence="4">2.7.8.6</ecNumber>
    </submittedName>
</protein>
<comment type="similarity">
    <text evidence="1">Belongs to the bacterial sugar transferase family.</text>
</comment>
<dbReference type="EMBL" id="CP001291">
    <property type="protein sequence ID" value="ACK72940.1"/>
    <property type="molecule type" value="Genomic_DNA"/>
</dbReference>
<dbReference type="HOGENOM" id="CLU_024920_0_0_3"/>
<evidence type="ECO:0000256" key="2">
    <source>
        <dbReference type="SAM" id="Phobius"/>
    </source>
</evidence>